<feature type="compositionally biased region" description="Low complexity" evidence="14">
    <location>
        <begin position="1025"/>
        <end position="1035"/>
    </location>
</feature>
<keyword evidence="13" id="KW-0131">Cell cycle</keyword>
<keyword evidence="12" id="KW-0539">Nucleus</keyword>
<keyword evidence="9" id="KW-0832">Ubl conjugation</keyword>
<feature type="compositionally biased region" description="Basic and acidic residues" evidence="14">
    <location>
        <begin position="587"/>
        <end position="608"/>
    </location>
</feature>
<feature type="compositionally biased region" description="Basic and acidic residues" evidence="14">
    <location>
        <begin position="993"/>
        <end position="1010"/>
    </location>
</feature>
<feature type="compositionally biased region" description="Acidic residues" evidence="14">
    <location>
        <begin position="741"/>
        <end position="763"/>
    </location>
</feature>
<reference evidence="17 18" key="1">
    <citation type="journal article" date="2024" name="Proc. Natl. Acad. Sci. U.S.A.">
        <title>The genetic regulatory architecture and epigenomic basis for age-related changes in rattlesnake venom.</title>
        <authorList>
            <person name="Hogan M.P."/>
            <person name="Holding M.L."/>
            <person name="Nystrom G.S."/>
            <person name="Colston T.J."/>
            <person name="Bartlett D.A."/>
            <person name="Mason A.J."/>
            <person name="Ellsworth S.A."/>
            <person name="Rautsaw R.M."/>
            <person name="Lawrence K.C."/>
            <person name="Strickland J.L."/>
            <person name="He B."/>
            <person name="Fraser P."/>
            <person name="Margres M.J."/>
            <person name="Gilbert D.M."/>
            <person name="Gibbs H.L."/>
            <person name="Parkinson C.L."/>
            <person name="Rokyta D.R."/>
        </authorList>
    </citation>
    <scope>NUCLEOTIDE SEQUENCE [LARGE SCALE GENOMIC DNA]</scope>
    <source>
        <strain evidence="17">DRR0105</strain>
    </source>
</reference>
<evidence type="ECO:0000256" key="3">
    <source>
        <dbReference type="ARBA" id="ARBA00015014"/>
    </source>
</evidence>
<dbReference type="InterPro" id="IPR051579">
    <property type="entry name" value="DDR_Transcriptional_Reg"/>
</dbReference>
<feature type="domain" description="BRCT" evidence="16">
    <location>
        <begin position="1234"/>
        <end position="1312"/>
    </location>
</feature>
<gene>
    <name evidence="17" type="ORF">NXF25_004628</name>
</gene>
<dbReference type="Proteomes" id="UP001474421">
    <property type="component" value="Unassembled WGS sequence"/>
</dbReference>
<evidence type="ECO:0000256" key="5">
    <source>
        <dbReference type="ARBA" id="ARBA00022499"/>
    </source>
</evidence>
<feature type="compositionally biased region" description="Polar residues" evidence="14">
    <location>
        <begin position="530"/>
        <end position="543"/>
    </location>
</feature>
<evidence type="ECO:0000259" key="16">
    <source>
        <dbReference type="PROSITE" id="PS50172"/>
    </source>
</evidence>
<dbReference type="SUPFAM" id="SSF49879">
    <property type="entry name" value="SMAD/FHA domain"/>
    <property type="match status" value="1"/>
</dbReference>
<proteinExistence type="predicted"/>
<feature type="compositionally biased region" description="Basic and acidic residues" evidence="14">
    <location>
        <begin position="447"/>
        <end position="460"/>
    </location>
</feature>
<evidence type="ECO:0000256" key="14">
    <source>
        <dbReference type="SAM" id="MobiDB-lite"/>
    </source>
</evidence>
<feature type="compositionally biased region" description="Basic and acidic residues" evidence="14">
    <location>
        <begin position="544"/>
        <end position="560"/>
    </location>
</feature>
<feature type="domain" description="FHA" evidence="15">
    <location>
        <begin position="76"/>
        <end position="127"/>
    </location>
</feature>
<feature type="region of interest" description="Disordered" evidence="14">
    <location>
        <begin position="34"/>
        <end position="58"/>
    </location>
</feature>
<dbReference type="PROSITE" id="PS50172">
    <property type="entry name" value="BRCT"/>
    <property type="match status" value="2"/>
</dbReference>
<feature type="compositionally biased region" description="Low complexity" evidence="14">
    <location>
        <begin position="1165"/>
        <end position="1181"/>
    </location>
</feature>
<protein>
    <recommendedName>
        <fullName evidence="3">Mediator of DNA damage checkpoint protein 1</fullName>
    </recommendedName>
</protein>
<dbReference type="InterPro" id="IPR036420">
    <property type="entry name" value="BRCT_dom_sf"/>
</dbReference>
<keyword evidence="10" id="KW-0007">Acetylation</keyword>
<evidence type="ECO:0000256" key="6">
    <source>
        <dbReference type="ARBA" id="ARBA00022553"/>
    </source>
</evidence>
<evidence type="ECO:0000313" key="18">
    <source>
        <dbReference type="Proteomes" id="UP001474421"/>
    </source>
</evidence>
<dbReference type="InterPro" id="IPR008984">
    <property type="entry name" value="SMAD_FHA_dom_sf"/>
</dbReference>
<keyword evidence="4" id="KW-0158">Chromosome</keyword>
<comment type="caution">
    <text evidence="17">The sequence shown here is derived from an EMBL/GenBank/DDBJ whole genome shotgun (WGS) entry which is preliminary data.</text>
</comment>
<feature type="compositionally biased region" description="Basic and acidic residues" evidence="14">
    <location>
        <begin position="283"/>
        <end position="303"/>
    </location>
</feature>
<feature type="compositionally biased region" description="Basic and acidic residues" evidence="14">
    <location>
        <begin position="498"/>
        <end position="509"/>
    </location>
</feature>
<dbReference type="EMBL" id="JAOTOJ010000002">
    <property type="protein sequence ID" value="KAK9405854.1"/>
    <property type="molecule type" value="Genomic_DNA"/>
</dbReference>
<dbReference type="CDD" id="cd18441">
    <property type="entry name" value="BRCT_MDC1_rpt2"/>
    <property type="match status" value="1"/>
</dbReference>
<dbReference type="Pfam" id="PF16770">
    <property type="entry name" value="RTT107_BRCT_5"/>
    <property type="match status" value="1"/>
</dbReference>
<feature type="compositionally biased region" description="Basic and acidic residues" evidence="14">
    <location>
        <begin position="1075"/>
        <end position="1099"/>
    </location>
</feature>
<evidence type="ECO:0000256" key="7">
    <source>
        <dbReference type="ARBA" id="ARBA00022737"/>
    </source>
</evidence>
<dbReference type="CDD" id="cd22665">
    <property type="entry name" value="FHA_MDC1"/>
    <property type="match status" value="1"/>
</dbReference>
<feature type="region of interest" description="Disordered" evidence="14">
    <location>
        <begin position="577"/>
        <end position="763"/>
    </location>
</feature>
<keyword evidence="6" id="KW-0597">Phosphoprotein</keyword>
<comment type="subcellular location">
    <subcellularLocation>
        <location evidence="2">Chromosome</location>
    </subcellularLocation>
    <subcellularLocation>
        <location evidence="1">Nucleus</location>
    </subcellularLocation>
</comment>
<dbReference type="PANTHER" id="PTHR23196:SF34">
    <property type="entry name" value="MEDIATOR OF DNA DAMAGE CHECKPOINT PROTEIN 1"/>
    <property type="match status" value="1"/>
</dbReference>
<dbReference type="GO" id="GO:0005694">
    <property type="term" value="C:chromosome"/>
    <property type="evidence" value="ECO:0007669"/>
    <property type="project" value="UniProtKB-SubCell"/>
</dbReference>
<evidence type="ECO:0000259" key="15">
    <source>
        <dbReference type="PROSITE" id="PS50006"/>
    </source>
</evidence>
<feature type="compositionally biased region" description="Polar residues" evidence="14">
    <location>
        <begin position="1216"/>
        <end position="1230"/>
    </location>
</feature>
<evidence type="ECO:0000256" key="12">
    <source>
        <dbReference type="ARBA" id="ARBA00023242"/>
    </source>
</evidence>
<keyword evidence="8" id="KW-0227">DNA damage</keyword>
<name>A0AAW1BUJ3_CROAD</name>
<evidence type="ECO:0000256" key="9">
    <source>
        <dbReference type="ARBA" id="ARBA00022843"/>
    </source>
</evidence>
<keyword evidence="5" id="KW-1017">Isopeptide bond</keyword>
<feature type="compositionally biased region" description="Basic and acidic residues" evidence="14">
    <location>
        <begin position="623"/>
        <end position="633"/>
    </location>
</feature>
<feature type="compositionally biased region" description="Basic and acidic residues" evidence="14">
    <location>
        <begin position="429"/>
        <end position="440"/>
    </location>
</feature>
<organism evidence="17 18">
    <name type="scientific">Crotalus adamanteus</name>
    <name type="common">Eastern diamondback rattlesnake</name>
    <dbReference type="NCBI Taxonomy" id="8729"/>
    <lineage>
        <taxon>Eukaryota</taxon>
        <taxon>Metazoa</taxon>
        <taxon>Chordata</taxon>
        <taxon>Craniata</taxon>
        <taxon>Vertebrata</taxon>
        <taxon>Euteleostomi</taxon>
        <taxon>Lepidosauria</taxon>
        <taxon>Squamata</taxon>
        <taxon>Bifurcata</taxon>
        <taxon>Unidentata</taxon>
        <taxon>Episquamata</taxon>
        <taxon>Toxicofera</taxon>
        <taxon>Serpentes</taxon>
        <taxon>Colubroidea</taxon>
        <taxon>Viperidae</taxon>
        <taxon>Crotalinae</taxon>
        <taxon>Crotalus</taxon>
    </lineage>
</organism>
<evidence type="ECO:0000256" key="11">
    <source>
        <dbReference type="ARBA" id="ARBA00023204"/>
    </source>
</evidence>
<dbReference type="SMART" id="SM00292">
    <property type="entry name" value="BRCT"/>
    <property type="match status" value="2"/>
</dbReference>
<feature type="compositionally biased region" description="Low complexity" evidence="14">
    <location>
        <begin position="244"/>
        <end position="256"/>
    </location>
</feature>
<evidence type="ECO:0000256" key="8">
    <source>
        <dbReference type="ARBA" id="ARBA00022763"/>
    </source>
</evidence>
<evidence type="ECO:0000256" key="13">
    <source>
        <dbReference type="ARBA" id="ARBA00023306"/>
    </source>
</evidence>
<dbReference type="CDD" id="cd17744">
    <property type="entry name" value="BRCT_MDC1_rpt1"/>
    <property type="match status" value="1"/>
</dbReference>
<keyword evidence="7" id="KW-0677">Repeat</keyword>
<evidence type="ECO:0000256" key="4">
    <source>
        <dbReference type="ARBA" id="ARBA00022454"/>
    </source>
</evidence>
<feature type="region of interest" description="Disordered" evidence="14">
    <location>
        <begin position="872"/>
        <end position="1232"/>
    </location>
</feature>
<feature type="compositionally biased region" description="Acidic residues" evidence="14">
    <location>
        <begin position="409"/>
        <end position="420"/>
    </location>
</feature>
<dbReference type="InterPro" id="IPR001357">
    <property type="entry name" value="BRCT_dom"/>
</dbReference>
<dbReference type="Pfam" id="PF16589">
    <property type="entry name" value="BRCT_2"/>
    <property type="match status" value="1"/>
</dbReference>
<dbReference type="SUPFAM" id="SSF52113">
    <property type="entry name" value="BRCT domain"/>
    <property type="match status" value="1"/>
</dbReference>
<dbReference type="InterPro" id="IPR000253">
    <property type="entry name" value="FHA_dom"/>
</dbReference>
<keyword evidence="18" id="KW-1185">Reference proteome</keyword>
<evidence type="ECO:0000256" key="1">
    <source>
        <dbReference type="ARBA" id="ARBA00004123"/>
    </source>
</evidence>
<dbReference type="GO" id="GO:0005634">
    <property type="term" value="C:nucleus"/>
    <property type="evidence" value="ECO:0007669"/>
    <property type="project" value="UniProtKB-SubCell"/>
</dbReference>
<evidence type="ECO:0000256" key="10">
    <source>
        <dbReference type="ARBA" id="ARBA00022990"/>
    </source>
</evidence>
<dbReference type="GO" id="GO:0006281">
    <property type="term" value="P:DNA repair"/>
    <property type="evidence" value="ECO:0007669"/>
    <property type="project" value="UniProtKB-KW"/>
</dbReference>
<evidence type="ECO:0000256" key="2">
    <source>
        <dbReference type="ARBA" id="ARBA00004286"/>
    </source>
</evidence>
<keyword evidence="11" id="KW-0234">DNA repair</keyword>
<dbReference type="Pfam" id="PF00498">
    <property type="entry name" value="FHA"/>
    <property type="match status" value="1"/>
</dbReference>
<feature type="domain" description="BRCT" evidence="16">
    <location>
        <begin position="1334"/>
        <end position="1412"/>
    </location>
</feature>
<feature type="region of interest" description="Disordered" evidence="14">
    <location>
        <begin position="1431"/>
        <end position="1464"/>
    </location>
</feature>
<dbReference type="Gene3D" id="3.40.50.10190">
    <property type="entry name" value="BRCT domain"/>
    <property type="match status" value="2"/>
</dbReference>
<feature type="compositionally biased region" description="Polar residues" evidence="14">
    <location>
        <begin position="890"/>
        <end position="907"/>
    </location>
</feature>
<dbReference type="PANTHER" id="PTHR23196">
    <property type="entry name" value="PAX TRANSCRIPTION ACTIVATION DOMAIN INTERACTING PROTEIN"/>
    <property type="match status" value="1"/>
</dbReference>
<feature type="region of interest" description="Disordered" evidence="14">
    <location>
        <begin position="201"/>
        <end position="560"/>
    </location>
</feature>
<sequence length="1464" mass="157539">MVQSSEGRLLSGSGGWSEVGVQGRMEQTQLLEWDGEGDSTDGSDAAGETPKPVGRLHQLSSTYGPDKDFWIYPGENAIGRLEHCHVCLPASSVSKAHAVIEVPSSRGPHLLYDQGSLNRTRRQRVALIPQVRYSLQDGDTLVFGDVTCQYFILAPDSDCDSLEESMAVPPTQERVEASALAIEETPAPGRRIGFGQVLVQDSDKEEEGEEVINGTGSNLPHTARDESGCSNKNGVGEGQVSLASFGVSSPSSTVVPESDDESGDLSASGPPCPALRLSFESQDAERGPTENGDGHSSSRKDSGEPTAEEEGASTEHGLVEGFHLDSDTDVEDESQMGCISEAPASLDPSKRDRDLEVDPEPDLNKSSVMAPEIHCPQTSVELGSDTDAEETMESPAAFRLKLPSTSLEKEDDDTDMEAEMESPSVVGPGKHEPVSPKEDDCQQLEGNEDHVQLGGEKNDDTDVEEALDNSESGVNALPPTAHEDVDTDVESSSVKGEAPGRTKDHKVDGDSDGDDTEEEVIKPRLENSEDTCPQRTCSSSGKENSMDREEIPLKRIVPDDHRVGEGLSDVVGLTQNSNLGLEMSYEVGDKSPRDFDEKEPLPNPEHHNLPLLFLGSDTDGEEEAGHPDAESKENPQSSGVECSKGSRVSHLGDPDIGSQEKPTSVQDKDSDTDVEVMPVGHDKSTAQDGDTDTEDVAAPLLRKPLEEKGAQSIIPVRSEAGEEQLASSAVGVGVSLKSREDSEDTDAEGEESYSADESNTDDEIDVSLQATQCYLPTETTLLRPEKAGGITATVSDSDCALEEEPTQAFDFSSPFLPAKCQLRNVTSLPLKDNSSDQEDDMLEATQPYCQEPEPEALAELCEALAGKKKLDPERLVQNQPEGEKCFEQVPQPNFPASTSPGEETTPSLPGDNPLPQAMELLPPQSSSKTAGGASEEETQPLCSLQIPLVASQRSLTPQEEKRVEVPAGGSPSEVMLRQSEATPLDDQVEENSELVRETRNPKKVPAEKDPASTAPPARELRRSLRSSTASASPAPVLERRSLRQHGSGAVVASGKPAAPESRRRGLRQLSKASQRKREVKERPEQPGEEGPRKKARNEDLTAAPVPQARTRSSQRESRAASKVTEVAAAVSVSPGAREPTKRARRGLAPSPGLEGQPERPRTRASKLSSSSSISMSTPSPKDSGKSAKPGQEPILSTPSSGRKLWHHSPEDRATSEKASSGSRNRRSTGLASPAPKVLFTGVIDEEGERVVAELGGSLAKSVFDCTHLVTDRVRRTVKFLCALARGIPIVTLDWLEKSRRNAFFLAPNSFLVRDPEQEKNLRFSLSTSLQKAQQKGALFQGYEIHVTPNVKPEPEYMKDIVKCSGGTLLPRMPRAFKEKRIVVSCPEDLSRCKPAQEAGVPVTNAEFILTGILQQTVDLQAHRLDVRVGLSPASSPLVPSTRTSKRRAATRTAPAPPSTAKRRR</sequence>
<evidence type="ECO:0000313" key="17">
    <source>
        <dbReference type="EMBL" id="KAK9405854.1"/>
    </source>
</evidence>
<dbReference type="PROSITE" id="PS50006">
    <property type="entry name" value="FHA_DOMAIN"/>
    <property type="match status" value="1"/>
</dbReference>
<accession>A0AAW1BUJ3</accession>
<dbReference type="Gene3D" id="2.60.200.20">
    <property type="match status" value="1"/>
</dbReference>